<dbReference type="GO" id="GO:0005576">
    <property type="term" value="C:extracellular region"/>
    <property type="evidence" value="ECO:0007669"/>
    <property type="project" value="UniProtKB-SubCell"/>
</dbReference>
<evidence type="ECO:0000313" key="7">
    <source>
        <dbReference type="Proteomes" id="UP000572680"/>
    </source>
</evidence>
<feature type="chain" id="PRO_5030820168" evidence="4">
    <location>
        <begin position="32"/>
        <end position="442"/>
    </location>
</feature>
<evidence type="ECO:0000259" key="5">
    <source>
        <dbReference type="SMART" id="SM00656"/>
    </source>
</evidence>
<dbReference type="SMART" id="SM00656">
    <property type="entry name" value="Amb_all"/>
    <property type="match status" value="1"/>
</dbReference>
<comment type="caution">
    <text evidence="6">The sequence shown here is derived from an EMBL/GenBank/DDBJ whole genome shotgun (WGS) entry which is preliminary data.</text>
</comment>
<evidence type="ECO:0000256" key="2">
    <source>
        <dbReference type="RuleBase" id="RU361173"/>
    </source>
</evidence>
<gene>
    <name evidence="6" type="ORF">HNR61_008920</name>
</gene>
<evidence type="ECO:0000313" key="6">
    <source>
        <dbReference type="EMBL" id="MBA8957227.1"/>
    </source>
</evidence>
<comment type="similarity">
    <text evidence="2">Belongs to the polysaccharide lyase 1 family.</text>
</comment>
<name>A0A7W3LZR4_ACTNM</name>
<feature type="region of interest" description="Disordered" evidence="3">
    <location>
        <begin position="27"/>
        <end position="58"/>
    </location>
</feature>
<evidence type="ECO:0000256" key="4">
    <source>
        <dbReference type="SAM" id="SignalP"/>
    </source>
</evidence>
<feature type="domain" description="Pectate lyase" evidence="5">
    <location>
        <begin position="112"/>
        <end position="360"/>
    </location>
</feature>
<dbReference type="Proteomes" id="UP000572680">
    <property type="component" value="Unassembled WGS sequence"/>
</dbReference>
<dbReference type="InterPro" id="IPR045032">
    <property type="entry name" value="PEL"/>
</dbReference>
<proteinExistence type="inferred from homology"/>
<keyword evidence="4" id="KW-0732">Signal</keyword>
<comment type="subcellular location">
    <subcellularLocation>
        <location evidence="2">Secreted</location>
    </subcellularLocation>
</comment>
<evidence type="ECO:0000256" key="1">
    <source>
        <dbReference type="ARBA" id="ARBA00023239"/>
    </source>
</evidence>
<feature type="compositionally biased region" description="Low complexity" evidence="3">
    <location>
        <begin position="45"/>
        <end position="58"/>
    </location>
</feature>
<dbReference type="InterPro" id="IPR012334">
    <property type="entry name" value="Pectin_lyas_fold"/>
</dbReference>
<dbReference type="SUPFAM" id="SSF51126">
    <property type="entry name" value="Pectin lyase-like"/>
    <property type="match status" value="1"/>
</dbReference>
<dbReference type="Gene3D" id="2.160.20.10">
    <property type="entry name" value="Single-stranded right-handed beta-helix, Pectin lyase-like"/>
    <property type="match status" value="1"/>
</dbReference>
<dbReference type="InterPro" id="IPR011050">
    <property type="entry name" value="Pectin_lyase_fold/virulence"/>
</dbReference>
<protein>
    <submittedName>
        <fullName evidence="6">Pectate lyase</fullName>
        <ecNumber evidence="6">4.2.2.2</ecNumber>
    </submittedName>
</protein>
<keyword evidence="2" id="KW-0964">Secreted</keyword>
<dbReference type="GO" id="GO:0030570">
    <property type="term" value="F:pectate lyase activity"/>
    <property type="evidence" value="ECO:0007669"/>
    <property type="project" value="UniProtKB-EC"/>
</dbReference>
<dbReference type="Pfam" id="PF00544">
    <property type="entry name" value="Pectate_lyase_4"/>
    <property type="match status" value="2"/>
</dbReference>
<reference evidence="6 7" key="1">
    <citation type="submission" date="2020-08" db="EMBL/GenBank/DDBJ databases">
        <title>Genomic Encyclopedia of Type Strains, Phase IV (KMG-IV): sequencing the most valuable type-strain genomes for metagenomic binning, comparative biology and taxonomic classification.</title>
        <authorList>
            <person name="Goeker M."/>
        </authorList>
    </citation>
    <scope>NUCLEOTIDE SEQUENCE [LARGE SCALE GENOMIC DNA]</scope>
    <source>
        <strain evidence="6 7">DSM 44197</strain>
    </source>
</reference>
<keyword evidence="2" id="KW-0624">Polysaccharide degradation</keyword>
<keyword evidence="7" id="KW-1185">Reference proteome</keyword>
<accession>A0A7W3LZR4</accession>
<keyword evidence="1 2" id="KW-0456">Lyase</keyword>
<dbReference type="EMBL" id="JACJIA010000021">
    <property type="protein sequence ID" value="MBA8957227.1"/>
    <property type="molecule type" value="Genomic_DNA"/>
</dbReference>
<dbReference type="PANTHER" id="PTHR31683">
    <property type="entry name" value="PECTATE LYASE 18-RELATED"/>
    <property type="match status" value="1"/>
</dbReference>
<dbReference type="InterPro" id="IPR002022">
    <property type="entry name" value="Pec_lyase"/>
</dbReference>
<feature type="signal peptide" evidence="4">
    <location>
        <begin position="1"/>
        <end position="31"/>
    </location>
</feature>
<dbReference type="PANTHER" id="PTHR31683:SF18">
    <property type="entry name" value="PECTATE LYASE 21-RELATED"/>
    <property type="match status" value="1"/>
</dbReference>
<dbReference type="EC" id="4.2.2.2" evidence="6"/>
<organism evidence="6 7">
    <name type="scientific">Actinomadura namibiensis</name>
    <dbReference type="NCBI Taxonomy" id="182080"/>
    <lineage>
        <taxon>Bacteria</taxon>
        <taxon>Bacillati</taxon>
        <taxon>Actinomycetota</taxon>
        <taxon>Actinomycetes</taxon>
        <taxon>Streptosporangiales</taxon>
        <taxon>Thermomonosporaceae</taxon>
        <taxon>Actinomadura</taxon>
    </lineage>
</organism>
<dbReference type="GO" id="GO:0000272">
    <property type="term" value="P:polysaccharide catabolic process"/>
    <property type="evidence" value="ECO:0007669"/>
    <property type="project" value="UniProtKB-KW"/>
</dbReference>
<sequence>MRTGLSLALSAVCAAGTLTAPFTLSAPSASAAPHRVPPGRQTLPAGDGWAAAEGGTTGGAAATRQNVFVVRNRNELARAVAGNTPKIVYVRGSSDANTDDQGRRLTCDDYATGGYTLDAYLKAYDPATWGRRDPAGPLEEARAASQARQAARVRIPVGSNTTLIGLGRARITGANLMLKNVDNVIIRDLELSDARDCFPAWDPTDGANGAWNSEYDLVTLARATHVWLDHTTLNDRGNPDSAQPRYFGEPYQVHDGLFDVIDASDYVTASWNRFHDHDKTSLVGNSDSRTTDAGHLRVTFHHNAFVNLGQRVPRVRYGQVDVYNNHYVQTTADGYSYSLGAGVRSAIVAEHNAFTLPAGIAPGQIVKNWKGTAIRTAGNLVNGAPVDLRAAHNEAHDPDLSDEVGWTPTLRRTVHRAKDVPRVVASHAGAGRLGHKDLLPRR</sequence>
<evidence type="ECO:0000256" key="3">
    <source>
        <dbReference type="SAM" id="MobiDB-lite"/>
    </source>
</evidence>
<dbReference type="RefSeq" id="WP_182849068.1">
    <property type="nucleotide sequence ID" value="NZ_BAAALP010000041.1"/>
</dbReference>
<dbReference type="AlphaFoldDB" id="A0A7W3LZR4"/>
<keyword evidence="2" id="KW-0119">Carbohydrate metabolism</keyword>